<accession>A0A6V7WJF1</accession>
<evidence type="ECO:0000313" key="2">
    <source>
        <dbReference type="EMBL" id="CAD2187130.1"/>
    </source>
</evidence>
<dbReference type="Proteomes" id="UP000580250">
    <property type="component" value="Unassembled WGS sequence"/>
</dbReference>
<dbReference type="OrthoDB" id="5908473at2759"/>
<comment type="caution">
    <text evidence="2">The sequence shown here is derived from an EMBL/GenBank/DDBJ whole genome shotgun (WGS) entry which is preliminary data.</text>
</comment>
<feature type="signal peptide" evidence="1">
    <location>
        <begin position="1"/>
        <end position="20"/>
    </location>
</feature>
<sequence>MLKLFVLKLILLIYSKQVFCSIEEDISSNIEAIDENIIQQITSTLNNAKNCFDPEKCVNTFLNEMANFDDLARFKGIFAFCKNSKNIVRLEINDPITIVLNSKTKKEAIDKAKSHLWFYIECVDGFFIQTKTKNKHKKQMSDTNKQPEFKGIFQLNEGSENYKNLLRSFLLTKPLYIATLMYKTLKEYDTHSFLEIVSTQKLEELKLSLKLMAVLYPNFKEIKFLDFETVKVDFNKFSKNQKEFDAEKLKHFLNWRLDMNCVEKPLIEKPKFVEWIYNSTKNFLYNKCTDNPPPNLNDYIEIVENKNKQNDFLIFRLKCFLEKIEEKSSSNNDKRMVTDKLIKILILSNFVGENVTDKMKPEEKNKFVETINKTNFNLSGWNDKIFKYSLKLLLNLGKYLFIFMLIT</sequence>
<protein>
    <submittedName>
        <fullName evidence="2">Uncharacterized protein</fullName>
    </submittedName>
</protein>
<evidence type="ECO:0000256" key="1">
    <source>
        <dbReference type="SAM" id="SignalP"/>
    </source>
</evidence>
<keyword evidence="1" id="KW-0732">Signal</keyword>
<organism evidence="2 3">
    <name type="scientific">Meloidogyne enterolobii</name>
    <name type="common">Root-knot nematode worm</name>
    <name type="synonym">Meloidogyne mayaguensis</name>
    <dbReference type="NCBI Taxonomy" id="390850"/>
    <lineage>
        <taxon>Eukaryota</taxon>
        <taxon>Metazoa</taxon>
        <taxon>Ecdysozoa</taxon>
        <taxon>Nematoda</taxon>
        <taxon>Chromadorea</taxon>
        <taxon>Rhabditida</taxon>
        <taxon>Tylenchina</taxon>
        <taxon>Tylenchomorpha</taxon>
        <taxon>Tylenchoidea</taxon>
        <taxon>Meloidogynidae</taxon>
        <taxon>Meloidogyninae</taxon>
        <taxon>Meloidogyne</taxon>
    </lineage>
</organism>
<evidence type="ECO:0000313" key="3">
    <source>
        <dbReference type="Proteomes" id="UP000580250"/>
    </source>
</evidence>
<feature type="chain" id="PRO_5027668298" evidence="1">
    <location>
        <begin position="21"/>
        <end position="407"/>
    </location>
</feature>
<dbReference type="EMBL" id="CAJEWN010000624">
    <property type="protein sequence ID" value="CAD2187130.1"/>
    <property type="molecule type" value="Genomic_DNA"/>
</dbReference>
<dbReference type="AlphaFoldDB" id="A0A6V7WJF1"/>
<gene>
    <name evidence="2" type="ORF">MENT_LOCUS39692</name>
</gene>
<proteinExistence type="predicted"/>
<name>A0A6V7WJF1_MELEN</name>
<reference evidence="2 3" key="1">
    <citation type="submission" date="2020-08" db="EMBL/GenBank/DDBJ databases">
        <authorList>
            <person name="Koutsovoulos G."/>
            <person name="Danchin GJ E."/>
        </authorList>
    </citation>
    <scope>NUCLEOTIDE SEQUENCE [LARGE SCALE GENOMIC DNA]</scope>
</reference>